<dbReference type="AlphaFoldDB" id="A0A834KCN8"/>
<dbReference type="EMBL" id="JACSDY010000016">
    <property type="protein sequence ID" value="KAF7404258.1"/>
    <property type="molecule type" value="Genomic_DNA"/>
</dbReference>
<gene>
    <name evidence="1" type="ORF">H0235_014952</name>
</gene>
<accession>A0A834KCN8</accession>
<evidence type="ECO:0000313" key="1">
    <source>
        <dbReference type="EMBL" id="KAF7404258.1"/>
    </source>
</evidence>
<dbReference type="Proteomes" id="UP000600918">
    <property type="component" value="Unassembled WGS sequence"/>
</dbReference>
<name>A0A834KCN8_VESPE</name>
<comment type="caution">
    <text evidence="1">The sequence shown here is derived from an EMBL/GenBank/DDBJ whole genome shotgun (WGS) entry which is preliminary data.</text>
</comment>
<sequence>MDHPLESLNSGITSSIFIHVIFEQQTQKSLNPKSTCRQAKPKADCKHTAAVSVEVPRFPLESVKSQILAIQIRRS</sequence>
<reference evidence="1" key="1">
    <citation type="journal article" date="2020" name="G3 (Bethesda)">
        <title>High-Quality Assemblies for Three Invasive Social Wasps from the &lt;i&gt;Vespula&lt;/i&gt; Genus.</title>
        <authorList>
            <person name="Harrop T.W.R."/>
            <person name="Guhlin J."/>
            <person name="McLaughlin G.M."/>
            <person name="Permina E."/>
            <person name="Stockwell P."/>
            <person name="Gilligan J."/>
            <person name="Le Lec M.F."/>
            <person name="Gruber M.A.M."/>
            <person name="Quinn O."/>
            <person name="Lovegrove M."/>
            <person name="Duncan E.J."/>
            <person name="Remnant E.J."/>
            <person name="Van Eeckhoven J."/>
            <person name="Graham B."/>
            <person name="Knapp R.A."/>
            <person name="Langford K.W."/>
            <person name="Kronenberg Z."/>
            <person name="Press M.O."/>
            <person name="Eacker S.M."/>
            <person name="Wilson-Rankin E.E."/>
            <person name="Purcell J."/>
            <person name="Lester P.J."/>
            <person name="Dearden P.K."/>
        </authorList>
    </citation>
    <scope>NUCLEOTIDE SEQUENCE</scope>
    <source>
        <strain evidence="1">Volc-1</strain>
    </source>
</reference>
<organism evidence="1 2">
    <name type="scientific">Vespula pensylvanica</name>
    <name type="common">Western yellow jacket</name>
    <name type="synonym">Wasp</name>
    <dbReference type="NCBI Taxonomy" id="30213"/>
    <lineage>
        <taxon>Eukaryota</taxon>
        <taxon>Metazoa</taxon>
        <taxon>Ecdysozoa</taxon>
        <taxon>Arthropoda</taxon>
        <taxon>Hexapoda</taxon>
        <taxon>Insecta</taxon>
        <taxon>Pterygota</taxon>
        <taxon>Neoptera</taxon>
        <taxon>Endopterygota</taxon>
        <taxon>Hymenoptera</taxon>
        <taxon>Apocrita</taxon>
        <taxon>Aculeata</taxon>
        <taxon>Vespoidea</taxon>
        <taxon>Vespidae</taxon>
        <taxon>Vespinae</taxon>
        <taxon>Vespula</taxon>
    </lineage>
</organism>
<protein>
    <submittedName>
        <fullName evidence="1">Uncharacterized protein</fullName>
    </submittedName>
</protein>
<proteinExistence type="predicted"/>
<evidence type="ECO:0000313" key="2">
    <source>
        <dbReference type="Proteomes" id="UP000600918"/>
    </source>
</evidence>
<keyword evidence="2" id="KW-1185">Reference proteome</keyword>